<dbReference type="KEGG" id="pvac:HC248_02971"/>
<dbReference type="RefSeq" id="WP_337778950.1">
    <property type="nucleotide sequence ID" value="NZ_CP051461.1"/>
</dbReference>
<dbReference type="EMBL" id="CP051461">
    <property type="protein sequence ID" value="QJC57641.1"/>
    <property type="molecule type" value="Genomic_DNA"/>
</dbReference>
<dbReference type="InterPro" id="IPR000524">
    <property type="entry name" value="Tscrpt_reg_HTH_GntR"/>
</dbReference>
<keyword evidence="6" id="KW-1185">Reference proteome</keyword>
<dbReference type="PROSITE" id="PS50949">
    <property type="entry name" value="HTH_GNTR"/>
    <property type="match status" value="1"/>
</dbReference>
<evidence type="ECO:0000256" key="2">
    <source>
        <dbReference type="ARBA" id="ARBA00023125"/>
    </source>
</evidence>
<evidence type="ECO:0000256" key="3">
    <source>
        <dbReference type="ARBA" id="ARBA00023163"/>
    </source>
</evidence>
<keyword evidence="2" id="KW-0238">DNA-binding</keyword>
<accession>A0A6H2HCN0</accession>
<sequence length="249" mass="27936">MAIRKTDPVAKAKAKAQAEALIESPDDQMARLAGELESDIVCGRLHPRERLTEDDLMKRFSVKRHSVRELLAKLEQMGLVERRKNVGAVVRDYSIRQVQELYAMRSLLEMQAAKLIPLPLPELQLQTLIAIQDKHDLAVQAHDTQGVFSANMAFHTALFALADNEVLQQAIAEYARQSHPIRFSSLTSADCREQSRTEHWRIIEALKSGDRESLVQTCGAHLLPSRDVYLKAQQLRVAGLNPNSTSSAH</sequence>
<evidence type="ECO:0000313" key="6">
    <source>
        <dbReference type="Proteomes" id="UP000502041"/>
    </source>
</evidence>
<dbReference type="Pfam" id="PF07729">
    <property type="entry name" value="FCD"/>
    <property type="match status" value="1"/>
</dbReference>
<evidence type="ECO:0000313" key="5">
    <source>
        <dbReference type="EMBL" id="QJC57641.1"/>
    </source>
</evidence>
<dbReference type="SMART" id="SM00345">
    <property type="entry name" value="HTH_GNTR"/>
    <property type="match status" value="1"/>
</dbReference>
<dbReference type="Pfam" id="PF00392">
    <property type="entry name" value="GntR"/>
    <property type="match status" value="1"/>
</dbReference>
<keyword evidence="3" id="KW-0804">Transcription</keyword>
<protein>
    <submittedName>
        <fullName evidence="5">HTH-type transcriptional regulator LutR</fullName>
    </submittedName>
</protein>
<dbReference type="InterPro" id="IPR011711">
    <property type="entry name" value="GntR_C"/>
</dbReference>
<keyword evidence="1" id="KW-0805">Transcription regulation</keyword>
<reference evidence="5 6" key="1">
    <citation type="submission" date="2020-04" db="EMBL/GenBank/DDBJ databases">
        <title>Complete genome of a Psychrophilic, Marine, Gas Vacuolate Bacterium Polaromonas vacuolata KCTC 22033T.</title>
        <authorList>
            <person name="Hwang K."/>
            <person name="Kim K.M."/>
        </authorList>
    </citation>
    <scope>NUCLEOTIDE SEQUENCE [LARGE SCALE GENOMIC DNA]</scope>
    <source>
        <strain evidence="5 6">KCTC 22033</strain>
    </source>
</reference>
<dbReference type="GO" id="GO:0003677">
    <property type="term" value="F:DNA binding"/>
    <property type="evidence" value="ECO:0007669"/>
    <property type="project" value="UniProtKB-KW"/>
</dbReference>
<dbReference type="PANTHER" id="PTHR43537:SF49">
    <property type="entry name" value="TRANSCRIPTIONAL REGULATORY PROTEIN"/>
    <property type="match status" value="1"/>
</dbReference>
<dbReference type="SMART" id="SM00895">
    <property type="entry name" value="FCD"/>
    <property type="match status" value="1"/>
</dbReference>
<evidence type="ECO:0000259" key="4">
    <source>
        <dbReference type="PROSITE" id="PS50949"/>
    </source>
</evidence>
<dbReference type="InterPro" id="IPR008920">
    <property type="entry name" value="TF_FadR/GntR_C"/>
</dbReference>
<dbReference type="Proteomes" id="UP000502041">
    <property type="component" value="Chromosome"/>
</dbReference>
<evidence type="ECO:0000256" key="1">
    <source>
        <dbReference type="ARBA" id="ARBA00023015"/>
    </source>
</evidence>
<gene>
    <name evidence="5" type="primary">lutR_3</name>
    <name evidence="5" type="ORF">HC248_02971</name>
</gene>
<dbReference type="Gene3D" id="1.20.120.530">
    <property type="entry name" value="GntR ligand-binding domain-like"/>
    <property type="match status" value="1"/>
</dbReference>
<organism evidence="5 6">
    <name type="scientific">Polaromonas vacuolata</name>
    <dbReference type="NCBI Taxonomy" id="37448"/>
    <lineage>
        <taxon>Bacteria</taxon>
        <taxon>Pseudomonadati</taxon>
        <taxon>Pseudomonadota</taxon>
        <taxon>Betaproteobacteria</taxon>
        <taxon>Burkholderiales</taxon>
        <taxon>Comamonadaceae</taxon>
        <taxon>Polaromonas</taxon>
    </lineage>
</organism>
<dbReference type="PANTHER" id="PTHR43537">
    <property type="entry name" value="TRANSCRIPTIONAL REGULATOR, GNTR FAMILY"/>
    <property type="match status" value="1"/>
</dbReference>
<dbReference type="Gene3D" id="1.10.10.10">
    <property type="entry name" value="Winged helix-like DNA-binding domain superfamily/Winged helix DNA-binding domain"/>
    <property type="match status" value="1"/>
</dbReference>
<dbReference type="SUPFAM" id="SSF46785">
    <property type="entry name" value="Winged helix' DNA-binding domain"/>
    <property type="match status" value="1"/>
</dbReference>
<dbReference type="SUPFAM" id="SSF48008">
    <property type="entry name" value="GntR ligand-binding domain-like"/>
    <property type="match status" value="1"/>
</dbReference>
<feature type="domain" description="HTH gntR-type" evidence="4">
    <location>
        <begin position="26"/>
        <end position="93"/>
    </location>
</feature>
<proteinExistence type="predicted"/>
<dbReference type="AlphaFoldDB" id="A0A6H2HCN0"/>
<name>A0A6H2HCN0_9BURK</name>
<dbReference type="InterPro" id="IPR036390">
    <property type="entry name" value="WH_DNA-bd_sf"/>
</dbReference>
<dbReference type="GO" id="GO:0003700">
    <property type="term" value="F:DNA-binding transcription factor activity"/>
    <property type="evidence" value="ECO:0007669"/>
    <property type="project" value="InterPro"/>
</dbReference>
<dbReference type="InterPro" id="IPR036388">
    <property type="entry name" value="WH-like_DNA-bd_sf"/>
</dbReference>